<keyword evidence="4" id="KW-1185">Reference proteome</keyword>
<evidence type="ECO:0000259" key="2">
    <source>
        <dbReference type="Pfam" id="PF13193"/>
    </source>
</evidence>
<reference evidence="3 4" key="1">
    <citation type="submission" date="2019-08" db="EMBL/GenBank/DDBJ databases">
        <title>Hyperibacter terrae gen. nov., sp. nov. and Hyperibacter viscosus sp. nov., two new members in the family Rhodospirillaceae isolated from the rhizosphere of Hypericum perforatum.</title>
        <authorList>
            <person name="Noviana Z."/>
        </authorList>
    </citation>
    <scope>NUCLEOTIDE SEQUENCE [LARGE SCALE GENOMIC DNA]</scope>
    <source>
        <strain evidence="3 4">R5913</strain>
    </source>
</reference>
<dbReference type="GO" id="GO:0016878">
    <property type="term" value="F:acid-thiol ligase activity"/>
    <property type="evidence" value="ECO:0007669"/>
    <property type="project" value="UniProtKB-ARBA"/>
</dbReference>
<feature type="domain" description="AMP-binding enzyme C-terminal" evidence="2">
    <location>
        <begin position="400"/>
        <end position="473"/>
    </location>
</feature>
<gene>
    <name evidence="3" type="ORF">FRZ44_28000</name>
</gene>
<dbReference type="InterPro" id="IPR020845">
    <property type="entry name" value="AMP-binding_CS"/>
</dbReference>
<accession>A0A5J6MMT2</accession>
<dbReference type="Gene3D" id="3.30.300.30">
    <property type="match status" value="1"/>
</dbReference>
<dbReference type="Pfam" id="PF00501">
    <property type="entry name" value="AMP-binding"/>
    <property type="match status" value="1"/>
</dbReference>
<organism evidence="3 4">
    <name type="scientific">Hypericibacter terrae</name>
    <dbReference type="NCBI Taxonomy" id="2602015"/>
    <lineage>
        <taxon>Bacteria</taxon>
        <taxon>Pseudomonadati</taxon>
        <taxon>Pseudomonadota</taxon>
        <taxon>Alphaproteobacteria</taxon>
        <taxon>Rhodospirillales</taxon>
        <taxon>Dongiaceae</taxon>
        <taxon>Hypericibacter</taxon>
    </lineage>
</organism>
<dbReference type="InterPro" id="IPR050237">
    <property type="entry name" value="ATP-dep_AMP-bd_enzyme"/>
</dbReference>
<dbReference type="PROSITE" id="PS00455">
    <property type="entry name" value="AMP_BINDING"/>
    <property type="match status" value="1"/>
</dbReference>
<dbReference type="PANTHER" id="PTHR43767">
    <property type="entry name" value="LONG-CHAIN-FATTY-ACID--COA LIGASE"/>
    <property type="match status" value="1"/>
</dbReference>
<name>A0A5J6MMT2_9PROT</name>
<dbReference type="Gene3D" id="3.40.50.12780">
    <property type="entry name" value="N-terminal domain of ligase-like"/>
    <property type="match status" value="1"/>
</dbReference>
<dbReference type="EMBL" id="CP042906">
    <property type="protein sequence ID" value="QEX17500.1"/>
    <property type="molecule type" value="Genomic_DNA"/>
</dbReference>
<evidence type="ECO:0000313" key="3">
    <source>
        <dbReference type="EMBL" id="QEX17500.1"/>
    </source>
</evidence>
<proteinExistence type="predicted"/>
<evidence type="ECO:0000259" key="1">
    <source>
        <dbReference type="Pfam" id="PF00501"/>
    </source>
</evidence>
<dbReference type="Proteomes" id="UP000326202">
    <property type="component" value="Chromosome"/>
</dbReference>
<dbReference type="OrthoDB" id="9803968at2"/>
<dbReference type="CDD" id="cd04433">
    <property type="entry name" value="AFD_class_I"/>
    <property type="match status" value="1"/>
</dbReference>
<evidence type="ECO:0000313" key="4">
    <source>
        <dbReference type="Proteomes" id="UP000326202"/>
    </source>
</evidence>
<dbReference type="AlphaFoldDB" id="A0A5J6MMT2"/>
<dbReference type="PANTHER" id="PTHR43767:SF1">
    <property type="entry name" value="NONRIBOSOMAL PEPTIDE SYNTHASE PES1 (EUROFUNG)-RELATED"/>
    <property type="match status" value="1"/>
</dbReference>
<dbReference type="SUPFAM" id="SSF56801">
    <property type="entry name" value="Acetyl-CoA synthetase-like"/>
    <property type="match status" value="1"/>
</dbReference>
<dbReference type="RefSeq" id="WP_151177758.1">
    <property type="nucleotide sequence ID" value="NZ_CP042906.1"/>
</dbReference>
<protein>
    <submittedName>
        <fullName evidence="3">Acyl-CoA synthetase</fullName>
    </submittedName>
</protein>
<dbReference type="KEGG" id="htq:FRZ44_28000"/>
<dbReference type="InterPro" id="IPR025110">
    <property type="entry name" value="AMP-bd_C"/>
</dbReference>
<sequence length="490" mass="53026">MNLAQLITLHGRYRAHHPAIVERDRSFTFRQLDRCVAGHAVALMRQGVGRGDVVGVCLQDHAEFLASLLAILRIGGIFLPMDWRWTEAEQRRTAEVFRPKLILAEPGRTMAPGLPVVRIDNAWREAATASEVAVEAVPGGEAPAILALSSGTTGQPKGYNLTHARYLAMCQNYWEAGISQNDRYLSVLPIAFASGRGMALATLFMGATVILFPTLAAAEEIVAGVAEHEATTMCLVPSLSRALLRLPATAGQPLLSSIRLLVSIGAGLFPEEARAIRERLTPHLVDLYGSSGGGITTVLRGEDMDHKAGSVGRPLNGVEVDIVDDLNQPLPPRITGRLRCRAPCMAAGFYRSEGGGDEAFLDGWYYPGDYAYLDEDGYVFLQGRTSEIIIRGGINVFAPEVERAIASYPGVAEVAVLGYPVPDLGEEIAAFVMARPGVVERDLVRHLRTELAPYKIPRRFHFVDELPRSSTGKILKSKLAESLAPSPGAT</sequence>
<dbReference type="InterPro" id="IPR045851">
    <property type="entry name" value="AMP-bd_C_sf"/>
</dbReference>
<dbReference type="InterPro" id="IPR042099">
    <property type="entry name" value="ANL_N_sf"/>
</dbReference>
<feature type="domain" description="AMP-dependent synthetase/ligase" evidence="1">
    <location>
        <begin position="15"/>
        <end position="350"/>
    </location>
</feature>
<dbReference type="InterPro" id="IPR000873">
    <property type="entry name" value="AMP-dep_synth/lig_dom"/>
</dbReference>
<dbReference type="Pfam" id="PF13193">
    <property type="entry name" value="AMP-binding_C"/>
    <property type="match status" value="1"/>
</dbReference>